<feature type="domain" description="DUF397" evidence="1">
    <location>
        <begin position="29"/>
        <end position="82"/>
    </location>
</feature>
<gene>
    <name evidence="2" type="ORF">FOF52_10235</name>
</gene>
<organism evidence="2 3">
    <name type="scientific">Thermobifida alba</name>
    <name type="common">Thermomonospora alba</name>
    <dbReference type="NCBI Taxonomy" id="53522"/>
    <lineage>
        <taxon>Bacteria</taxon>
        <taxon>Bacillati</taxon>
        <taxon>Actinomycetota</taxon>
        <taxon>Actinomycetes</taxon>
        <taxon>Streptosporangiales</taxon>
        <taxon>Nocardiopsidaceae</taxon>
        <taxon>Thermobifida</taxon>
    </lineage>
</organism>
<dbReference type="Proteomes" id="UP000832041">
    <property type="component" value="Chromosome"/>
</dbReference>
<evidence type="ECO:0000313" key="3">
    <source>
        <dbReference type="Proteomes" id="UP000832041"/>
    </source>
</evidence>
<dbReference type="InterPro" id="IPR007278">
    <property type="entry name" value="DUF397"/>
</dbReference>
<dbReference type="Pfam" id="PF04149">
    <property type="entry name" value="DUF397"/>
    <property type="match status" value="1"/>
</dbReference>
<reference evidence="2 3" key="1">
    <citation type="submission" date="2020-04" db="EMBL/GenBank/DDBJ databases">
        <title>Thermobifida alba genome sequencing and assembly.</title>
        <authorList>
            <person name="Luzics S."/>
            <person name="Horvath B."/>
            <person name="Nagy I."/>
            <person name="Toth A."/>
            <person name="Nagy I."/>
            <person name="Kukolya J."/>
        </authorList>
    </citation>
    <scope>NUCLEOTIDE SEQUENCE [LARGE SCALE GENOMIC DNA]</scope>
    <source>
        <strain evidence="2 3">DSM 43795</strain>
    </source>
</reference>
<dbReference type="EMBL" id="CP051627">
    <property type="protein sequence ID" value="UPT21291.1"/>
    <property type="molecule type" value="Genomic_DNA"/>
</dbReference>
<evidence type="ECO:0000313" key="2">
    <source>
        <dbReference type="EMBL" id="UPT21291.1"/>
    </source>
</evidence>
<accession>A0ABY4L2W0</accession>
<dbReference type="RefSeq" id="WP_083948316.1">
    <property type="nucleotide sequence ID" value="NZ_BAABEB010000002.1"/>
</dbReference>
<protein>
    <submittedName>
        <fullName evidence="2">DUF397 domain-containing protein</fullName>
    </submittedName>
</protein>
<keyword evidence="3" id="KW-1185">Reference proteome</keyword>
<proteinExistence type="predicted"/>
<sequence length="87" mass="9241">MNQDDTLVLDWRISSYSPSGGKSCVEVGWHISSYSANGGGRCVEAGPLLDTPARVAVRDSTQRGLGFLTFPAAEWHAFLRAATSGAL</sequence>
<evidence type="ECO:0000259" key="1">
    <source>
        <dbReference type="Pfam" id="PF04149"/>
    </source>
</evidence>
<name>A0ABY4L2W0_THEAE</name>